<name>A0ABM9H968_STRGL</name>
<comment type="caution">
    <text evidence="2">The sequence shown here is derived from an EMBL/GenBank/DDBJ whole genome shotgun (WGS) entry which is preliminary data.</text>
</comment>
<gene>
    <name evidence="2" type="ORF">SGL43_07280</name>
</gene>
<protein>
    <submittedName>
        <fullName evidence="2">Uncharacterized protein</fullName>
    </submittedName>
</protein>
<evidence type="ECO:0000313" key="2">
    <source>
        <dbReference type="EMBL" id="CAH9420222.1"/>
    </source>
</evidence>
<evidence type="ECO:0000256" key="1">
    <source>
        <dbReference type="SAM" id="MobiDB-lite"/>
    </source>
</evidence>
<keyword evidence="3" id="KW-1185">Reference proteome</keyword>
<organism evidence="2 3">
    <name type="scientific">Streptomyces globisporus</name>
    <dbReference type="NCBI Taxonomy" id="1908"/>
    <lineage>
        <taxon>Bacteria</taxon>
        <taxon>Bacillati</taxon>
        <taxon>Actinomycetota</taxon>
        <taxon>Actinomycetes</taxon>
        <taxon>Kitasatosporales</taxon>
        <taxon>Streptomycetaceae</taxon>
        <taxon>Streptomyces</taxon>
    </lineage>
</organism>
<proteinExistence type="predicted"/>
<reference evidence="2" key="1">
    <citation type="submission" date="2022-03" db="EMBL/GenBank/DDBJ databases">
        <authorList>
            <person name="Leyn A S."/>
        </authorList>
    </citation>
    <scope>NUCLEOTIDE SEQUENCE</scope>
    <source>
        <strain evidence="2">Streptomyces globisporus 4-3</strain>
    </source>
</reference>
<accession>A0ABM9H968</accession>
<sequence length="124" mass="13911">MRVRVHPGLRPHGSALLSRVTSSVRYGGLRDSGEELLLRRLRILHRRTLPHGVSSHCQRTSGLRAGALEWPTPRICICLVLVERQDRREQSATSGRHRADGYRSAPPDRPQGLRSQGHQDRNGG</sequence>
<evidence type="ECO:0000313" key="3">
    <source>
        <dbReference type="Proteomes" id="UP001154015"/>
    </source>
</evidence>
<dbReference type="EMBL" id="CAKXYP010000036">
    <property type="protein sequence ID" value="CAH9420222.1"/>
    <property type="molecule type" value="Genomic_DNA"/>
</dbReference>
<feature type="region of interest" description="Disordered" evidence="1">
    <location>
        <begin position="86"/>
        <end position="124"/>
    </location>
</feature>
<dbReference type="Proteomes" id="UP001154015">
    <property type="component" value="Unassembled WGS sequence"/>
</dbReference>